<evidence type="ECO:0000256" key="1">
    <source>
        <dbReference type="SAM" id="MobiDB-lite"/>
    </source>
</evidence>
<gene>
    <name evidence="2" type="ORF">EVJ58_g3067</name>
</gene>
<feature type="region of interest" description="Disordered" evidence="1">
    <location>
        <begin position="501"/>
        <end position="520"/>
    </location>
</feature>
<dbReference type="PANTHER" id="PTHR34365">
    <property type="entry name" value="ENOLASE (DUF1399)"/>
    <property type="match status" value="1"/>
</dbReference>
<evidence type="ECO:0000313" key="2">
    <source>
        <dbReference type="EMBL" id="TFY63748.1"/>
    </source>
</evidence>
<dbReference type="STRING" id="34475.A0A4Y9YPP1"/>
<dbReference type="InterPro" id="IPR009836">
    <property type="entry name" value="GRDP-like"/>
</dbReference>
<dbReference type="AlphaFoldDB" id="A0A4Y9YPP1"/>
<dbReference type="Proteomes" id="UP000298390">
    <property type="component" value="Unassembled WGS sequence"/>
</dbReference>
<name>A0A4Y9YPP1_9APHY</name>
<dbReference type="Pfam" id="PF07173">
    <property type="entry name" value="GRDP-like"/>
    <property type="match status" value="1"/>
</dbReference>
<organism evidence="2 3">
    <name type="scientific">Rhodofomes roseus</name>
    <dbReference type="NCBI Taxonomy" id="34475"/>
    <lineage>
        <taxon>Eukaryota</taxon>
        <taxon>Fungi</taxon>
        <taxon>Dikarya</taxon>
        <taxon>Basidiomycota</taxon>
        <taxon>Agaricomycotina</taxon>
        <taxon>Agaricomycetes</taxon>
        <taxon>Polyporales</taxon>
        <taxon>Rhodofomes</taxon>
    </lineage>
</organism>
<proteinExistence type="predicted"/>
<dbReference type="EMBL" id="SEKV01000120">
    <property type="protein sequence ID" value="TFY63748.1"/>
    <property type="molecule type" value="Genomic_DNA"/>
</dbReference>
<evidence type="ECO:0000313" key="3">
    <source>
        <dbReference type="Proteomes" id="UP000298390"/>
    </source>
</evidence>
<reference evidence="2 3" key="1">
    <citation type="submission" date="2019-01" db="EMBL/GenBank/DDBJ databases">
        <title>Genome sequencing of the rare red list fungi Fomitopsis rosea.</title>
        <authorList>
            <person name="Buettner E."/>
            <person name="Kellner H."/>
        </authorList>
    </citation>
    <scope>NUCLEOTIDE SEQUENCE [LARGE SCALE GENOMIC DNA]</scope>
    <source>
        <strain evidence="2 3">DSM 105464</strain>
    </source>
</reference>
<sequence length="529" mass="59590">MSDDSRTDNVTASSMAPTTFPPAFLIGPNTITTPLVGLDYVKGHLRLLGAFATLSKRVQLCPEEDLPQLARGLDSIPEAPRRWAWFVYLAVERFRLWVNCVTANKDIEAWVTMEIPPLDVLMVWHAYMLNPTLDDPTGGMQKTVYAYLRSEYSLHALSDRLIRAVIVMGDPAQYQPSEKRGLTWLEQTGTPFDPIEALKQMSRHEVVCPKCGATNAAPYLTAEGTGYAQQDFKFACNSCQFPIDRPALALDKLAQDLVKDHNDPDAKLDTYFPGTLRSPTDVILTKRARAIKERIVSYGKVRRPKGYRPQQWRSKIKEDFSYSISELRDVARPAAASMGVMKRIAYTDDSPFSIDLVGAVIRQCTFTNKMHAFGWTAPGYFDTPGDEVVLIHAITRYHAFLDFMTGSPASFFVPTLDIDLVWHTHQMMAGRYSDDCKRYVGRYIDHDDKVEENRIANAFDITCQAWQQRLKVPYTHCGCPLPGDTIGDRLQRLTRKFMSNKVSRPPASPPVTHASEHNGVPVYLNTALD</sequence>
<accession>A0A4Y9YPP1</accession>
<dbReference type="PANTHER" id="PTHR34365:SF7">
    <property type="entry name" value="GLYCINE-RICH DOMAIN-CONTAINING PROTEIN 1"/>
    <property type="match status" value="1"/>
</dbReference>
<comment type="caution">
    <text evidence="2">The sequence shown here is derived from an EMBL/GenBank/DDBJ whole genome shotgun (WGS) entry which is preliminary data.</text>
</comment>
<protein>
    <submittedName>
        <fullName evidence="2">Uncharacterized protein</fullName>
    </submittedName>
</protein>